<dbReference type="InterPro" id="IPR007865">
    <property type="entry name" value="Aminopep_P_N"/>
</dbReference>
<comment type="caution">
    <text evidence="13">The sequence shown here is derived from an EMBL/GenBank/DDBJ whole genome shotgun (WGS) entry which is preliminary data.</text>
</comment>
<dbReference type="EMBL" id="VXIS01000016">
    <property type="protein sequence ID" value="KAA8913254.1"/>
    <property type="molecule type" value="Genomic_DNA"/>
</dbReference>
<dbReference type="GO" id="GO:0005739">
    <property type="term" value="C:mitochondrion"/>
    <property type="evidence" value="ECO:0007669"/>
    <property type="project" value="TreeGrafter"/>
</dbReference>
<evidence type="ECO:0000259" key="12">
    <source>
        <dbReference type="SMART" id="SM01011"/>
    </source>
</evidence>
<comment type="cofactor">
    <cofactor evidence="2">
        <name>Mn(2+)</name>
        <dbReference type="ChEBI" id="CHEBI:29035"/>
    </cofactor>
</comment>
<dbReference type="GO" id="GO:0070006">
    <property type="term" value="F:metalloaminopeptidase activity"/>
    <property type="evidence" value="ECO:0007669"/>
    <property type="project" value="InterPro"/>
</dbReference>
<evidence type="ECO:0000256" key="10">
    <source>
        <dbReference type="ARBA" id="ARBA00023211"/>
    </source>
</evidence>
<dbReference type="SUPFAM" id="SSF53092">
    <property type="entry name" value="Creatinase/prolidase N-terminal domain"/>
    <property type="match status" value="1"/>
</dbReference>
<name>A0A5J5F971_9PEZI</name>
<dbReference type="OrthoDB" id="4215474at2759"/>
<proteinExistence type="inferred from homology"/>
<keyword evidence="8" id="KW-0378">Hydrolase</keyword>
<keyword evidence="7" id="KW-0479">Metal-binding</keyword>
<keyword evidence="6 13" id="KW-0031">Aminopeptidase</keyword>
<dbReference type="InParanoid" id="A0A5J5F971"/>
<dbReference type="Pfam" id="PF00557">
    <property type="entry name" value="Peptidase_M24"/>
    <property type="match status" value="1"/>
</dbReference>
<dbReference type="Gene3D" id="3.40.350.10">
    <property type="entry name" value="Creatinase/prolidase N-terminal domain"/>
    <property type="match status" value="1"/>
</dbReference>
<keyword evidence="9" id="KW-0482">Metalloprotease</keyword>
<dbReference type="SMART" id="SM01011">
    <property type="entry name" value="AMP_N"/>
    <property type="match status" value="1"/>
</dbReference>
<dbReference type="EC" id="3.4.11.9" evidence="5"/>
<dbReference type="GO" id="GO:0030145">
    <property type="term" value="F:manganese ion binding"/>
    <property type="evidence" value="ECO:0007669"/>
    <property type="project" value="InterPro"/>
</dbReference>
<evidence type="ECO:0000313" key="13">
    <source>
        <dbReference type="EMBL" id="KAA8913254.1"/>
    </source>
</evidence>
<evidence type="ECO:0000256" key="11">
    <source>
        <dbReference type="ARBA" id="ARBA00030849"/>
    </source>
</evidence>
<evidence type="ECO:0000256" key="7">
    <source>
        <dbReference type="ARBA" id="ARBA00022723"/>
    </source>
</evidence>
<keyword evidence="6 13" id="KW-0645">Protease</keyword>
<evidence type="ECO:0000256" key="5">
    <source>
        <dbReference type="ARBA" id="ARBA00012574"/>
    </source>
</evidence>
<keyword evidence="10" id="KW-0464">Manganese</keyword>
<organism evidence="13 14">
    <name type="scientific">Sphaerosporella brunnea</name>
    <dbReference type="NCBI Taxonomy" id="1250544"/>
    <lineage>
        <taxon>Eukaryota</taxon>
        <taxon>Fungi</taxon>
        <taxon>Dikarya</taxon>
        <taxon>Ascomycota</taxon>
        <taxon>Pezizomycotina</taxon>
        <taxon>Pezizomycetes</taxon>
        <taxon>Pezizales</taxon>
        <taxon>Pyronemataceae</taxon>
        <taxon>Sphaerosporella</taxon>
    </lineage>
</organism>
<evidence type="ECO:0000256" key="8">
    <source>
        <dbReference type="ARBA" id="ARBA00022801"/>
    </source>
</evidence>
<reference evidence="13 14" key="1">
    <citation type="submission" date="2019-09" db="EMBL/GenBank/DDBJ databases">
        <title>Draft genome of the ectomycorrhizal ascomycete Sphaerosporella brunnea.</title>
        <authorList>
            <consortium name="DOE Joint Genome Institute"/>
            <person name="Benucci G.M."/>
            <person name="Marozzi G."/>
            <person name="Antonielli L."/>
            <person name="Sanchez S."/>
            <person name="Marco P."/>
            <person name="Wang X."/>
            <person name="Falini L.B."/>
            <person name="Barry K."/>
            <person name="Haridas S."/>
            <person name="Lipzen A."/>
            <person name="Labutti K."/>
            <person name="Grigoriev I.V."/>
            <person name="Murat C."/>
            <person name="Martin F."/>
            <person name="Albertini E."/>
            <person name="Donnini D."/>
            <person name="Bonito G."/>
        </authorList>
    </citation>
    <scope>NUCLEOTIDE SEQUENCE [LARGE SCALE GENOMIC DNA]</scope>
    <source>
        <strain evidence="13 14">Sb_GMNB300</strain>
    </source>
</reference>
<dbReference type="AlphaFoldDB" id="A0A5J5F971"/>
<dbReference type="Pfam" id="PF05195">
    <property type="entry name" value="AMP_N"/>
    <property type="match status" value="1"/>
</dbReference>
<evidence type="ECO:0000256" key="2">
    <source>
        <dbReference type="ARBA" id="ARBA00001936"/>
    </source>
</evidence>
<comment type="function">
    <text evidence="3">Catalyzes the removal of a penultimate prolyl residue from the N-termini of peptides.</text>
</comment>
<dbReference type="Gene3D" id="3.90.230.10">
    <property type="entry name" value="Creatinase/methionine aminopeptidase superfamily"/>
    <property type="match status" value="1"/>
</dbReference>
<dbReference type="Proteomes" id="UP000326924">
    <property type="component" value="Unassembled WGS sequence"/>
</dbReference>
<evidence type="ECO:0000256" key="4">
    <source>
        <dbReference type="ARBA" id="ARBA00008766"/>
    </source>
</evidence>
<dbReference type="GO" id="GO:0006508">
    <property type="term" value="P:proteolysis"/>
    <property type="evidence" value="ECO:0007669"/>
    <property type="project" value="TreeGrafter"/>
</dbReference>
<keyword evidence="14" id="KW-1185">Reference proteome</keyword>
<dbReference type="SUPFAM" id="SSF55920">
    <property type="entry name" value="Creatinase/aminopeptidase"/>
    <property type="match status" value="1"/>
</dbReference>
<comment type="catalytic activity">
    <reaction evidence="1">
        <text>Release of any N-terminal amino acid, including proline, that is linked to proline, even from a dipeptide or tripeptide.</text>
        <dbReference type="EC" id="3.4.11.9"/>
    </reaction>
</comment>
<dbReference type="FunCoup" id="A0A5J5F971">
    <property type="interactions" value="518"/>
</dbReference>
<feature type="domain" description="Aminopeptidase P N-terminal" evidence="12">
    <location>
        <begin position="77"/>
        <end position="213"/>
    </location>
</feature>
<gene>
    <name evidence="13" type="ORF">FN846DRAFT_772235</name>
</gene>
<dbReference type="InterPro" id="IPR036005">
    <property type="entry name" value="Creatinase/aminopeptidase-like"/>
</dbReference>
<dbReference type="PANTHER" id="PTHR43226:SF4">
    <property type="entry name" value="XAA-PRO AMINOPEPTIDASE 3"/>
    <property type="match status" value="1"/>
</dbReference>
<evidence type="ECO:0000256" key="9">
    <source>
        <dbReference type="ARBA" id="ARBA00023049"/>
    </source>
</evidence>
<evidence type="ECO:0000256" key="6">
    <source>
        <dbReference type="ARBA" id="ARBA00022438"/>
    </source>
</evidence>
<dbReference type="InterPro" id="IPR029149">
    <property type="entry name" value="Creatin/AminoP/Spt16_N"/>
</dbReference>
<protein>
    <recommendedName>
        <fullName evidence="5">Xaa-Pro aminopeptidase</fullName>
        <ecNumber evidence="5">3.4.11.9</ecNumber>
    </recommendedName>
    <alternativeName>
        <fullName evidence="11">Aminoacylproline aminopeptidase</fullName>
    </alternativeName>
</protein>
<evidence type="ECO:0000313" key="14">
    <source>
        <dbReference type="Proteomes" id="UP000326924"/>
    </source>
</evidence>
<dbReference type="InterPro" id="IPR052433">
    <property type="entry name" value="X-Pro_dipept-like"/>
</dbReference>
<comment type="similarity">
    <text evidence="4">Belongs to the peptidase M24B family.</text>
</comment>
<accession>A0A5J5F971</accession>
<evidence type="ECO:0000256" key="1">
    <source>
        <dbReference type="ARBA" id="ARBA00001424"/>
    </source>
</evidence>
<dbReference type="PANTHER" id="PTHR43226">
    <property type="entry name" value="XAA-PRO AMINOPEPTIDASE 3"/>
    <property type="match status" value="1"/>
</dbReference>
<evidence type="ECO:0000256" key="3">
    <source>
        <dbReference type="ARBA" id="ARBA00002443"/>
    </source>
</evidence>
<sequence length="512" mass="56611">MPSSTATTTTTLLRRVGFNCLRTARTSAPLKLRVGKAQFSSCTAALQAAERCPRLLGQPTHETHPHLLKEGEVTPGITATEYALRRAQLASNLPDGAVAVIPSADIKYRSGPVFYEFHQAPDFYYLTGFLEPEAVAVIEKAGPEGQHNFHLFVRPKDAHAEMWDGARTGVDAAMEIFNADYAYDVAHLQHHIAPILARATIVYADLPPPQKTAHSTFFSTARGSTLTSALEGKHTRPLKQTMHQLRVSKSGAEAAVMRTAGKMSGRSYNEAMRRGFVGEKELADFLEYEFKKHGCDGSAYVPVVAGGENALSIHYTSNNSLFKCAHEDVYREGDMVLVDAGGHYGGYVTDITRTWPVSGKFTDAQKDLYTAVLNVQRNCVKLCRETLGMSLDDIHRVSEVELREELRQLGFDLSGNALTDMLYPHHVGHYVGVDLHDCGTYGRVAKLKSGQVITIEPGVYVPKDDRWPKHFQGIGIRIEDTVYVGEKHPIVLTVEAAKEIVDIEALREEEMW</sequence>
<dbReference type="InterPro" id="IPR000994">
    <property type="entry name" value="Pept_M24"/>
</dbReference>